<dbReference type="OrthoDB" id="426386at2759"/>
<dbReference type="PANTHER" id="PTHR21377">
    <property type="entry name" value="PROTEIN FAM210B, MITOCHONDRIAL"/>
    <property type="match status" value="1"/>
</dbReference>
<dbReference type="Pfam" id="PF06916">
    <property type="entry name" value="FAM210A-B_dom"/>
    <property type="match status" value="1"/>
</dbReference>
<protein>
    <recommendedName>
        <fullName evidence="3">DUF1279 domain-containing protein</fullName>
    </recommendedName>
</protein>
<organism evidence="5 7">
    <name type="scientific">Dinothrombium tinctorium</name>
    <dbReference type="NCBI Taxonomy" id="1965070"/>
    <lineage>
        <taxon>Eukaryota</taxon>
        <taxon>Metazoa</taxon>
        <taxon>Ecdysozoa</taxon>
        <taxon>Arthropoda</taxon>
        <taxon>Chelicerata</taxon>
        <taxon>Arachnida</taxon>
        <taxon>Acari</taxon>
        <taxon>Acariformes</taxon>
        <taxon>Trombidiformes</taxon>
        <taxon>Prostigmata</taxon>
        <taxon>Anystina</taxon>
        <taxon>Parasitengona</taxon>
        <taxon>Trombidioidea</taxon>
        <taxon>Trombidiidae</taxon>
        <taxon>Dinothrombium</taxon>
    </lineage>
</organism>
<comment type="caution">
    <text evidence="5">The sequence shown here is derived from an EMBL/GenBank/DDBJ whole genome shotgun (WGS) entry which is preliminary data.</text>
</comment>
<dbReference type="GO" id="GO:0005739">
    <property type="term" value="C:mitochondrion"/>
    <property type="evidence" value="ECO:0007669"/>
    <property type="project" value="TreeGrafter"/>
</dbReference>
<evidence type="ECO:0000313" key="5">
    <source>
        <dbReference type="EMBL" id="RWS02667.1"/>
    </source>
</evidence>
<dbReference type="InterPro" id="IPR045866">
    <property type="entry name" value="FAM210A/B-like"/>
</dbReference>
<evidence type="ECO:0000256" key="2">
    <source>
        <dbReference type="SAM" id="Phobius"/>
    </source>
</evidence>
<evidence type="ECO:0000313" key="6">
    <source>
        <dbReference type="EMBL" id="RWS02668.1"/>
    </source>
</evidence>
<keyword evidence="2" id="KW-0812">Transmembrane</keyword>
<dbReference type="PANTHER" id="PTHR21377:SF0">
    <property type="entry name" value="PROTEIN FAM210B, MITOCHONDRIAL"/>
    <property type="match status" value="1"/>
</dbReference>
<evidence type="ECO:0000259" key="3">
    <source>
        <dbReference type="Pfam" id="PF06916"/>
    </source>
</evidence>
<evidence type="ECO:0000313" key="7">
    <source>
        <dbReference type="Proteomes" id="UP000285301"/>
    </source>
</evidence>
<feature type="transmembrane region" description="Helical" evidence="2">
    <location>
        <begin position="268"/>
        <end position="288"/>
    </location>
</feature>
<gene>
    <name evidence="4" type="ORF">B4U79_01093</name>
    <name evidence="5" type="ORF">B4U79_12976</name>
    <name evidence="6" type="ORF">B4U79_15351</name>
</gene>
<dbReference type="EMBL" id="NCKU01007391">
    <property type="protein sequence ID" value="RWS02668.1"/>
    <property type="molecule type" value="Genomic_DNA"/>
</dbReference>
<dbReference type="InterPro" id="IPR009688">
    <property type="entry name" value="FAM210A/B-like_dom"/>
</dbReference>
<feature type="region of interest" description="Disordered" evidence="1">
    <location>
        <begin position="1"/>
        <end position="23"/>
    </location>
</feature>
<accession>A0A3S3RL90</accession>
<name>A0A3S3RL90_9ACAR</name>
<keyword evidence="2" id="KW-0472">Membrane</keyword>
<dbReference type="Proteomes" id="UP000285301">
    <property type="component" value="Unassembled WGS sequence"/>
</dbReference>
<reference evidence="5 7" key="1">
    <citation type="journal article" date="2018" name="Gigascience">
        <title>Genomes of trombidid mites reveal novel predicted allergens and laterally-transferred genes associated with secondary metabolism.</title>
        <authorList>
            <person name="Dong X."/>
            <person name="Chaisiri K."/>
            <person name="Xia D."/>
            <person name="Armstrong S.D."/>
            <person name="Fang Y."/>
            <person name="Donnelly M.J."/>
            <person name="Kadowaki T."/>
            <person name="McGarry J.W."/>
            <person name="Darby A.C."/>
            <person name="Makepeace B.L."/>
        </authorList>
    </citation>
    <scope>NUCLEOTIDE SEQUENCE [LARGE SCALE GENOMIC DNA]</scope>
    <source>
        <strain evidence="5">UoL-WK</strain>
    </source>
</reference>
<dbReference type="EMBL" id="NCKU01009048">
    <property type="protein sequence ID" value="RWS01523.1"/>
    <property type="molecule type" value="Genomic_DNA"/>
</dbReference>
<keyword evidence="7" id="KW-1185">Reference proteome</keyword>
<reference evidence="5" key="2">
    <citation type="submission" date="2018-11" db="EMBL/GenBank/DDBJ databases">
        <title>Trombidioid mite genomics.</title>
        <authorList>
            <person name="Dong X."/>
        </authorList>
    </citation>
    <scope>NUCLEOTIDE SEQUENCE</scope>
    <source>
        <strain evidence="5">UoL-WK</strain>
    </source>
</reference>
<feature type="transmembrane region" description="Helical" evidence="2">
    <location>
        <begin position="207"/>
        <end position="230"/>
    </location>
</feature>
<keyword evidence="2" id="KW-1133">Transmembrane helix</keyword>
<evidence type="ECO:0000313" key="4">
    <source>
        <dbReference type="EMBL" id="RWS01523.1"/>
    </source>
</evidence>
<feature type="domain" description="DUF1279" evidence="3">
    <location>
        <begin position="198"/>
        <end position="282"/>
    </location>
</feature>
<dbReference type="EMBL" id="NCKU01007392">
    <property type="protein sequence ID" value="RWS02667.1"/>
    <property type="molecule type" value="Genomic_DNA"/>
</dbReference>
<dbReference type="AlphaFoldDB" id="A0A3S3RL90"/>
<evidence type="ECO:0000256" key="1">
    <source>
        <dbReference type="SAM" id="MobiDB-lite"/>
    </source>
</evidence>
<sequence>MSVEGLGPNEVSSKSDHPKRIRQRICLPPDLRKNHSESTIDALKCEEVQFNSRFSQLIEESENLEIGFNYSERSKLKQKQQKQDERIKLYESCNVNLSSVMQTNVPKPFDGSNCGSDHVSPENMPGGGSRRGVKYLSDHLQDTHQSRHFCTSSALFTSNKSAFLRYFSSSAFLLQEEKTKIVQDEKISENAQKLSSRQRLKIAVRDYGTTVIVFHVTFSLICLSFTYLLVKSGVPIDKLLDSIELSPSLSEKLKTGGPFVVAYVAYKFTAPVRIGITLVVAPALVRYLRMKGILKASKNIADKTK</sequence>
<proteinExistence type="predicted"/>